<dbReference type="PANTHER" id="PTHR23025">
    <property type="entry name" value="TRIACYLGLYCEROL LIPASE"/>
    <property type="match status" value="1"/>
</dbReference>
<dbReference type="RefSeq" id="WP_308703872.1">
    <property type="nucleotide sequence ID" value="NZ_AP027463.1"/>
</dbReference>
<proteinExistence type="predicted"/>
<evidence type="ECO:0000256" key="1">
    <source>
        <dbReference type="SAM" id="MobiDB-lite"/>
    </source>
</evidence>
<protein>
    <submittedName>
        <fullName evidence="3">Alpha/beta hydrolase</fullName>
    </submittedName>
</protein>
<dbReference type="EMBL" id="JAVCWF010000001">
    <property type="protein sequence ID" value="MDQ7938177.1"/>
    <property type="molecule type" value="Genomic_DNA"/>
</dbReference>
<name>A0ABU1AB39_9LACO</name>
<gene>
    <name evidence="3" type="ORF">RA086_11215</name>
</gene>
<dbReference type="Pfam" id="PF07859">
    <property type="entry name" value="Abhydrolase_3"/>
    <property type="match status" value="1"/>
</dbReference>
<feature type="region of interest" description="Disordered" evidence="1">
    <location>
        <begin position="1"/>
        <end position="23"/>
    </location>
</feature>
<dbReference type="PANTHER" id="PTHR23025:SF3">
    <property type="entry name" value="HORMONE-SENSITIVE LIPASE"/>
    <property type="match status" value="1"/>
</dbReference>
<keyword evidence="3" id="KW-0378">Hydrolase</keyword>
<dbReference type="Gene3D" id="3.40.50.1820">
    <property type="entry name" value="alpha/beta hydrolase"/>
    <property type="match status" value="1"/>
</dbReference>
<sequence>MNEATVERQNHDQHQNTITNDQWAAERTRTESFKLSTGDTAKIFSHEPNYVQSKGIIIDFHGSGFVHLHNDHDTYFCKRIGIATQYTVLDFDYPLAPEHPFPAALNACDELVQHVQAHYADYCAAKPQRLILIGHSAGGNLVVGTQLRALKRAQPVATLAILDYPALDLDTDPDDKSYPAGAVISAAQAKRFNRFYRQNEPLGNPEVSPVLASVSALVGFPKTVIHTADHDTLAAEAELFGQHLLLAHTSVTMHRYLNSLHGFTVSLTGAYQASFDDLVQQIQQLI</sequence>
<dbReference type="InterPro" id="IPR029058">
    <property type="entry name" value="AB_hydrolase_fold"/>
</dbReference>
<dbReference type="SUPFAM" id="SSF53474">
    <property type="entry name" value="alpha/beta-Hydrolases"/>
    <property type="match status" value="1"/>
</dbReference>
<dbReference type="InterPro" id="IPR013094">
    <property type="entry name" value="AB_hydrolase_3"/>
</dbReference>
<organism evidence="3 4">
    <name type="scientific">Lactiplantibacillus brownii</name>
    <dbReference type="NCBI Taxonomy" id="3069269"/>
    <lineage>
        <taxon>Bacteria</taxon>
        <taxon>Bacillati</taxon>
        <taxon>Bacillota</taxon>
        <taxon>Bacilli</taxon>
        <taxon>Lactobacillales</taxon>
        <taxon>Lactobacillaceae</taxon>
        <taxon>Lactiplantibacillus</taxon>
    </lineage>
</organism>
<comment type="caution">
    <text evidence="3">The sequence shown here is derived from an EMBL/GenBank/DDBJ whole genome shotgun (WGS) entry which is preliminary data.</text>
</comment>
<feature type="compositionally biased region" description="Basic and acidic residues" evidence="1">
    <location>
        <begin position="1"/>
        <end position="14"/>
    </location>
</feature>
<reference evidence="3 4" key="1">
    <citation type="journal article" date="2023" name="Int. J. Syst. Evol. Microbiol.">
        <title>Lactiplantibacillus brownii sp. nov., a novel psychrotolerant species isolated from sauerkraut.</title>
        <authorList>
            <person name="Heng Y.C."/>
            <person name="Silvaraju S."/>
            <person name="Lee J.K.Y."/>
            <person name="Kittelmann S."/>
        </authorList>
    </citation>
    <scope>NUCLEOTIDE SEQUENCE [LARGE SCALE GENOMIC DNA]</scope>
    <source>
        <strain evidence="3 4">WILCCON 0030</strain>
    </source>
</reference>
<keyword evidence="4" id="KW-1185">Reference proteome</keyword>
<accession>A0ABU1AB39</accession>
<evidence type="ECO:0000313" key="4">
    <source>
        <dbReference type="Proteomes" id="UP001227831"/>
    </source>
</evidence>
<evidence type="ECO:0000313" key="3">
    <source>
        <dbReference type="EMBL" id="MDQ7938177.1"/>
    </source>
</evidence>
<feature type="domain" description="Alpha/beta hydrolase fold-3" evidence="2">
    <location>
        <begin position="58"/>
        <end position="264"/>
    </location>
</feature>
<evidence type="ECO:0000259" key="2">
    <source>
        <dbReference type="Pfam" id="PF07859"/>
    </source>
</evidence>
<dbReference type="Proteomes" id="UP001227831">
    <property type="component" value="Unassembled WGS sequence"/>
</dbReference>
<dbReference type="GO" id="GO:0016787">
    <property type="term" value="F:hydrolase activity"/>
    <property type="evidence" value="ECO:0007669"/>
    <property type="project" value="UniProtKB-KW"/>
</dbReference>